<gene>
    <name evidence="2" type="ORF">EGYM00163_LOCUS24583</name>
</gene>
<accession>A0A7S4D1T6</accession>
<reference evidence="2" key="1">
    <citation type="submission" date="2021-01" db="EMBL/GenBank/DDBJ databases">
        <authorList>
            <person name="Corre E."/>
            <person name="Pelletier E."/>
            <person name="Niang G."/>
            <person name="Scheremetjew M."/>
            <person name="Finn R."/>
            <person name="Kale V."/>
            <person name="Holt S."/>
            <person name="Cochrane G."/>
            <person name="Meng A."/>
            <person name="Brown T."/>
            <person name="Cohen L."/>
        </authorList>
    </citation>
    <scope>NUCLEOTIDE SEQUENCE</scope>
    <source>
        <strain evidence="2">CCMP1594</strain>
    </source>
</reference>
<protein>
    <submittedName>
        <fullName evidence="2">Uncharacterized protein</fullName>
    </submittedName>
</protein>
<evidence type="ECO:0000256" key="1">
    <source>
        <dbReference type="SAM" id="MobiDB-lite"/>
    </source>
</evidence>
<sequence>MHLDDLLASKNQPVEPGQPSVPEENWEVPITGSILNASHASCFEAQHAAANEEDSYEVPMVPLGSVCNGAPPHTFPPPVEAETNHHGLIRDCQAVPGLARVNGRSPFQMWQGLPLQHYSMRPNQQMPRAHAGHGQATMEQT</sequence>
<name>A0A7S4D1T6_9EUGL</name>
<dbReference type="AlphaFoldDB" id="A0A7S4D1T6"/>
<organism evidence="2">
    <name type="scientific">Eutreptiella gymnastica</name>
    <dbReference type="NCBI Taxonomy" id="73025"/>
    <lineage>
        <taxon>Eukaryota</taxon>
        <taxon>Discoba</taxon>
        <taxon>Euglenozoa</taxon>
        <taxon>Euglenida</taxon>
        <taxon>Spirocuta</taxon>
        <taxon>Euglenophyceae</taxon>
        <taxon>Eutreptiales</taxon>
        <taxon>Eutreptiaceae</taxon>
        <taxon>Eutreptiella</taxon>
    </lineage>
</organism>
<feature type="region of interest" description="Disordered" evidence="1">
    <location>
        <begin position="1"/>
        <end position="25"/>
    </location>
</feature>
<proteinExistence type="predicted"/>
<dbReference type="EMBL" id="HBJA01069926">
    <property type="protein sequence ID" value="CAE0813432.1"/>
    <property type="molecule type" value="Transcribed_RNA"/>
</dbReference>
<evidence type="ECO:0000313" key="2">
    <source>
        <dbReference type="EMBL" id="CAE0813432.1"/>
    </source>
</evidence>